<name>A0ABU3UA81_9FLAO</name>
<dbReference type="InterPro" id="IPR000182">
    <property type="entry name" value="GNAT_dom"/>
</dbReference>
<feature type="domain" description="N-acetyltransferase" evidence="2">
    <location>
        <begin position="4"/>
        <end position="161"/>
    </location>
</feature>
<dbReference type="PANTHER" id="PTHR13947">
    <property type="entry name" value="GNAT FAMILY N-ACETYLTRANSFERASE"/>
    <property type="match status" value="1"/>
</dbReference>
<dbReference type="InterPro" id="IPR050769">
    <property type="entry name" value="NAT_camello-type"/>
</dbReference>
<gene>
    <name evidence="3" type="ORF">RXV94_14195</name>
</gene>
<evidence type="ECO:0000256" key="1">
    <source>
        <dbReference type="ARBA" id="ARBA00022679"/>
    </source>
</evidence>
<dbReference type="SUPFAM" id="SSF55729">
    <property type="entry name" value="Acyl-CoA N-acyltransferases (Nat)"/>
    <property type="match status" value="1"/>
</dbReference>
<accession>A0ABU3UA81</accession>
<protein>
    <submittedName>
        <fullName evidence="3">GNAT family N-acetyltransferase</fullName>
    </submittedName>
</protein>
<evidence type="ECO:0000313" key="3">
    <source>
        <dbReference type="EMBL" id="MDU8887318.1"/>
    </source>
</evidence>
<evidence type="ECO:0000313" key="4">
    <source>
        <dbReference type="Proteomes" id="UP001268651"/>
    </source>
</evidence>
<dbReference type="CDD" id="cd04301">
    <property type="entry name" value="NAT_SF"/>
    <property type="match status" value="1"/>
</dbReference>
<dbReference type="PANTHER" id="PTHR13947:SF37">
    <property type="entry name" value="LD18367P"/>
    <property type="match status" value="1"/>
</dbReference>
<sequence>MKNYIIRPIKKEDNQDIENIIRAIFPEFSLAMVGTAYEDRETPQMFESYQKSNEVYLILEVDGKVVGGAGIKHLKDSGNDVCELQKMYFSPEVRGKGFGKIMIQHCLDKAKGLGYKKCYLESASQLKAAIHLYNKFGFKNLNAPMGNTGHYSCGVWMIKDL</sequence>
<keyword evidence="4" id="KW-1185">Reference proteome</keyword>
<organism evidence="3 4">
    <name type="scientific">Gilvirhabdus luticola</name>
    <dbReference type="NCBI Taxonomy" id="3079858"/>
    <lineage>
        <taxon>Bacteria</taxon>
        <taxon>Pseudomonadati</taxon>
        <taxon>Bacteroidota</taxon>
        <taxon>Flavobacteriia</taxon>
        <taxon>Flavobacteriales</taxon>
        <taxon>Flavobacteriaceae</taxon>
        <taxon>Gilvirhabdus</taxon>
    </lineage>
</organism>
<dbReference type="Gene3D" id="3.40.630.30">
    <property type="match status" value="1"/>
</dbReference>
<dbReference type="EMBL" id="JAWHTF010000010">
    <property type="protein sequence ID" value="MDU8887318.1"/>
    <property type="molecule type" value="Genomic_DNA"/>
</dbReference>
<dbReference type="Pfam" id="PF00583">
    <property type="entry name" value="Acetyltransf_1"/>
    <property type="match status" value="1"/>
</dbReference>
<dbReference type="RefSeq" id="WP_316663547.1">
    <property type="nucleotide sequence ID" value="NZ_JAWHTF010000010.1"/>
</dbReference>
<reference evidence="3 4" key="1">
    <citation type="submission" date="2023-10" db="EMBL/GenBank/DDBJ databases">
        <title>Marimonas sp. nov. isolated from tidal mud flat.</title>
        <authorList>
            <person name="Jaincy N.J."/>
            <person name="Srinivasan S."/>
            <person name="Lee S.-S."/>
        </authorList>
    </citation>
    <scope>NUCLEOTIDE SEQUENCE [LARGE SCALE GENOMIC DNA]</scope>
    <source>
        <strain evidence="3 4">MJ-SS3</strain>
    </source>
</reference>
<dbReference type="InterPro" id="IPR016181">
    <property type="entry name" value="Acyl_CoA_acyltransferase"/>
</dbReference>
<evidence type="ECO:0000259" key="2">
    <source>
        <dbReference type="PROSITE" id="PS51186"/>
    </source>
</evidence>
<proteinExistence type="predicted"/>
<dbReference type="PROSITE" id="PS51186">
    <property type="entry name" value="GNAT"/>
    <property type="match status" value="1"/>
</dbReference>
<comment type="caution">
    <text evidence="3">The sequence shown here is derived from an EMBL/GenBank/DDBJ whole genome shotgun (WGS) entry which is preliminary data.</text>
</comment>
<keyword evidence="1" id="KW-0808">Transferase</keyword>
<dbReference type="Proteomes" id="UP001268651">
    <property type="component" value="Unassembled WGS sequence"/>
</dbReference>